<keyword evidence="1" id="KW-0472">Membrane</keyword>
<protein>
    <submittedName>
        <fullName evidence="2">Uncharacterized protein</fullName>
    </submittedName>
</protein>
<dbReference type="AlphaFoldDB" id="A0A0L8V7H1"/>
<proteinExistence type="predicted"/>
<dbReference type="STRING" id="1409788.NC99_26650"/>
<dbReference type="EMBL" id="LGIA01000161">
    <property type="protein sequence ID" value="KOH44435.1"/>
    <property type="molecule type" value="Genomic_DNA"/>
</dbReference>
<dbReference type="Proteomes" id="UP000036958">
    <property type="component" value="Unassembled WGS sequence"/>
</dbReference>
<organism evidence="2 3">
    <name type="scientific">Sunxiuqinia dokdonensis</name>
    <dbReference type="NCBI Taxonomy" id="1409788"/>
    <lineage>
        <taxon>Bacteria</taxon>
        <taxon>Pseudomonadati</taxon>
        <taxon>Bacteroidota</taxon>
        <taxon>Bacteroidia</taxon>
        <taxon>Marinilabiliales</taxon>
        <taxon>Prolixibacteraceae</taxon>
        <taxon>Sunxiuqinia</taxon>
    </lineage>
</organism>
<feature type="transmembrane region" description="Helical" evidence="1">
    <location>
        <begin position="179"/>
        <end position="200"/>
    </location>
</feature>
<reference evidence="3" key="1">
    <citation type="submission" date="2015-07" db="EMBL/GenBank/DDBJ databases">
        <title>Genome sequencing of Sunxiuqinia dokdonensis strain SK.</title>
        <authorList>
            <person name="Ahn S."/>
            <person name="Kim B.-C."/>
        </authorList>
    </citation>
    <scope>NUCLEOTIDE SEQUENCE [LARGE SCALE GENOMIC DNA]</scope>
    <source>
        <strain evidence="3">SK</strain>
    </source>
</reference>
<comment type="caution">
    <text evidence="2">The sequence shown here is derived from an EMBL/GenBank/DDBJ whole genome shotgun (WGS) entry which is preliminary data.</text>
</comment>
<dbReference type="OrthoDB" id="1119194at2"/>
<keyword evidence="3" id="KW-1185">Reference proteome</keyword>
<sequence>MELKDLKSAWNKFSSDDANKHQLGEEAIYDLLKKRTLNLIERIDRNIKIGFAVLIALSLLFVLDAYFFTPRLVAGYEPAPGWIQWIESLGILFIAGSFVYFWLGYRGATRDYSQSNDLKKVLHAIVRILYVYRKLFYLALGILLLIMSISFVTGLYSGVDLKAHELGATLTDVSSAPEMIKTIVLGITIFLVFMAGLFALSSWGFRKLYGNYIIKLKETLKELDEIE</sequence>
<dbReference type="RefSeq" id="WP_053184093.1">
    <property type="nucleotide sequence ID" value="NZ_LGIA01000161.1"/>
</dbReference>
<accession>A0A0L8V7H1</accession>
<evidence type="ECO:0000256" key="1">
    <source>
        <dbReference type="SAM" id="Phobius"/>
    </source>
</evidence>
<evidence type="ECO:0000313" key="3">
    <source>
        <dbReference type="Proteomes" id="UP000036958"/>
    </source>
</evidence>
<keyword evidence="1" id="KW-0812">Transmembrane</keyword>
<feature type="transmembrane region" description="Helical" evidence="1">
    <location>
        <begin position="81"/>
        <end position="103"/>
    </location>
</feature>
<name>A0A0L8V7H1_9BACT</name>
<feature type="transmembrane region" description="Helical" evidence="1">
    <location>
        <begin position="49"/>
        <end position="69"/>
    </location>
</feature>
<feature type="transmembrane region" description="Helical" evidence="1">
    <location>
        <begin position="135"/>
        <end position="159"/>
    </location>
</feature>
<evidence type="ECO:0000313" key="2">
    <source>
        <dbReference type="EMBL" id="KOH44435.1"/>
    </source>
</evidence>
<keyword evidence="1" id="KW-1133">Transmembrane helix</keyword>
<gene>
    <name evidence="2" type="ORF">NC99_26650</name>
</gene>